<dbReference type="InterPro" id="IPR010559">
    <property type="entry name" value="Sig_transdc_His_kin_internal"/>
</dbReference>
<evidence type="ECO:0000256" key="5">
    <source>
        <dbReference type="ARBA" id="ARBA00022553"/>
    </source>
</evidence>
<evidence type="ECO:0000256" key="10">
    <source>
        <dbReference type="ARBA" id="ARBA00023012"/>
    </source>
</evidence>
<dbReference type="AlphaFoldDB" id="A0A329MMQ0"/>
<dbReference type="SMART" id="SM00387">
    <property type="entry name" value="HATPase_c"/>
    <property type="match status" value="1"/>
</dbReference>
<dbReference type="Gene3D" id="3.30.565.10">
    <property type="entry name" value="Histidine kinase-like ATPase, C-terminal domain"/>
    <property type="match status" value="1"/>
</dbReference>
<dbReference type="Pfam" id="PF06580">
    <property type="entry name" value="His_kinase"/>
    <property type="match status" value="1"/>
</dbReference>
<dbReference type="CDD" id="cd06225">
    <property type="entry name" value="HAMP"/>
    <property type="match status" value="1"/>
</dbReference>
<organism evidence="15 16">
    <name type="scientific">Paenibacillus contaminans</name>
    <dbReference type="NCBI Taxonomy" id="450362"/>
    <lineage>
        <taxon>Bacteria</taxon>
        <taxon>Bacillati</taxon>
        <taxon>Bacillota</taxon>
        <taxon>Bacilli</taxon>
        <taxon>Bacillales</taxon>
        <taxon>Paenibacillaceae</taxon>
        <taxon>Paenibacillus</taxon>
    </lineage>
</organism>
<dbReference type="Gene3D" id="6.10.340.10">
    <property type="match status" value="1"/>
</dbReference>
<dbReference type="InterPro" id="IPR003660">
    <property type="entry name" value="HAMP_dom"/>
</dbReference>
<evidence type="ECO:0000256" key="8">
    <source>
        <dbReference type="ARBA" id="ARBA00022777"/>
    </source>
</evidence>
<keyword evidence="10" id="KW-0902">Two-component regulatory system</keyword>
<evidence type="ECO:0000313" key="15">
    <source>
        <dbReference type="EMBL" id="RAV21044.1"/>
    </source>
</evidence>
<feature type="domain" description="HAMP" evidence="14">
    <location>
        <begin position="321"/>
        <end position="373"/>
    </location>
</feature>
<evidence type="ECO:0000256" key="6">
    <source>
        <dbReference type="ARBA" id="ARBA00022679"/>
    </source>
</evidence>
<accession>A0A329MMQ0</accession>
<keyword evidence="12" id="KW-0812">Transmembrane</keyword>
<proteinExistence type="predicted"/>
<keyword evidence="12" id="KW-1133">Transmembrane helix</keyword>
<evidence type="ECO:0000259" key="13">
    <source>
        <dbReference type="PROSITE" id="PS50109"/>
    </source>
</evidence>
<dbReference type="PANTHER" id="PTHR34220">
    <property type="entry name" value="SENSOR HISTIDINE KINASE YPDA"/>
    <property type="match status" value="1"/>
</dbReference>
<dbReference type="Pfam" id="PF00672">
    <property type="entry name" value="HAMP"/>
    <property type="match status" value="1"/>
</dbReference>
<dbReference type="PROSITE" id="PS50885">
    <property type="entry name" value="HAMP"/>
    <property type="match status" value="1"/>
</dbReference>
<dbReference type="InterPro" id="IPR050640">
    <property type="entry name" value="Bact_2-comp_sensor_kinase"/>
</dbReference>
<keyword evidence="6" id="KW-0808">Transferase</keyword>
<keyword evidence="16" id="KW-1185">Reference proteome</keyword>
<gene>
    <name evidence="15" type="ORF">DQG23_13250</name>
</gene>
<feature type="transmembrane region" description="Helical" evidence="12">
    <location>
        <begin position="301"/>
        <end position="319"/>
    </location>
</feature>
<dbReference type="OrthoDB" id="9776552at2"/>
<evidence type="ECO:0000256" key="12">
    <source>
        <dbReference type="SAM" id="Phobius"/>
    </source>
</evidence>
<evidence type="ECO:0000313" key="16">
    <source>
        <dbReference type="Proteomes" id="UP000250369"/>
    </source>
</evidence>
<evidence type="ECO:0000256" key="2">
    <source>
        <dbReference type="ARBA" id="ARBA00004651"/>
    </source>
</evidence>
<comment type="catalytic activity">
    <reaction evidence="1">
        <text>ATP + protein L-histidine = ADP + protein N-phospho-L-histidine.</text>
        <dbReference type="EC" id="2.7.13.3"/>
    </reaction>
</comment>
<dbReference type="Pfam" id="PF02518">
    <property type="entry name" value="HATPase_c"/>
    <property type="match status" value="1"/>
</dbReference>
<dbReference type="PANTHER" id="PTHR34220:SF7">
    <property type="entry name" value="SENSOR HISTIDINE KINASE YPDA"/>
    <property type="match status" value="1"/>
</dbReference>
<dbReference type="InterPro" id="IPR036890">
    <property type="entry name" value="HATPase_C_sf"/>
</dbReference>
<dbReference type="InterPro" id="IPR003594">
    <property type="entry name" value="HATPase_dom"/>
</dbReference>
<keyword evidence="5" id="KW-0597">Phosphoprotein</keyword>
<dbReference type="Proteomes" id="UP000250369">
    <property type="component" value="Unassembled WGS sequence"/>
</dbReference>
<comment type="caution">
    <text evidence="15">The sequence shown here is derived from an EMBL/GenBank/DDBJ whole genome shotgun (WGS) entry which is preliminary data.</text>
</comment>
<keyword evidence="7" id="KW-0547">Nucleotide-binding</keyword>
<name>A0A329MMQ0_9BACL</name>
<dbReference type="RefSeq" id="WP_113031324.1">
    <property type="nucleotide sequence ID" value="NZ_QMFB01000006.1"/>
</dbReference>
<sequence length="596" mass="67240">MLNALLRNTSIKSRLIVSFLVLSILPLTITAHFAYTKSSKAINSKIGTYSVEIMDQLKNNIRSENKKFEYLSDQIMMDKLVQTGLTNFAAIDDSAKRENTLNINQMLGEKFDLLKPIKALQINTVSGDVFYDIGYDYLLEEDIERIKRMIAEKKGEDVWTFASTKGGFRTVVLGREIHSRHDFTDHLGYLFIAVDEAFYSDSVYMDVNMGVGTDLFIMDASGNVLSSRNPQIATGEPFADGGMIRQIALHEKDGIRAFPYSWNDQAYLAAYAYDIYAKWYLTSIIPQSYLNEETGALRNEIMIICGICFIIAVIATLIISSSISTPMNKLILAMEQVKKGDLSTDIRDGNRDEIGYLFNRFNKMVKQIESLIAKMETEQKLKRATELQMLQAQINPHFLFNTLNSLKWTAAISQADSVRDGLGALAELLRSTIVDKKEMIRLRDELKNVEHYILIQKIRYGTSFHVRYEIDDRLLDCKMIKFLLQPIVENAILHGQQGIGHEETVTIRCEETGGRLQITIRDDGIGMEEAKAERLLAGKVSSEHRLANIGITNVQERIKLHFGADYGLQIRSRPGEGTAVIITMPLIAGEEGDSHA</sequence>
<protein>
    <recommendedName>
        <fullName evidence="3">histidine kinase</fullName>
        <ecNumber evidence="3">2.7.13.3</ecNumber>
    </recommendedName>
</protein>
<dbReference type="SMART" id="SM00304">
    <property type="entry name" value="HAMP"/>
    <property type="match status" value="1"/>
</dbReference>
<evidence type="ECO:0000259" key="14">
    <source>
        <dbReference type="PROSITE" id="PS50885"/>
    </source>
</evidence>
<dbReference type="EC" id="2.7.13.3" evidence="3"/>
<keyword evidence="9" id="KW-0067">ATP-binding</keyword>
<dbReference type="SUPFAM" id="SSF55874">
    <property type="entry name" value="ATPase domain of HSP90 chaperone/DNA topoisomerase II/histidine kinase"/>
    <property type="match status" value="1"/>
</dbReference>
<dbReference type="SUPFAM" id="SSF158472">
    <property type="entry name" value="HAMP domain-like"/>
    <property type="match status" value="1"/>
</dbReference>
<dbReference type="InterPro" id="IPR005467">
    <property type="entry name" value="His_kinase_dom"/>
</dbReference>
<evidence type="ECO:0000256" key="11">
    <source>
        <dbReference type="ARBA" id="ARBA00023136"/>
    </source>
</evidence>
<keyword evidence="8" id="KW-0418">Kinase</keyword>
<keyword evidence="11 12" id="KW-0472">Membrane</keyword>
<keyword evidence="4" id="KW-1003">Cell membrane</keyword>
<evidence type="ECO:0000256" key="3">
    <source>
        <dbReference type="ARBA" id="ARBA00012438"/>
    </source>
</evidence>
<evidence type="ECO:0000256" key="9">
    <source>
        <dbReference type="ARBA" id="ARBA00022840"/>
    </source>
</evidence>
<dbReference type="GO" id="GO:0000155">
    <property type="term" value="F:phosphorelay sensor kinase activity"/>
    <property type="evidence" value="ECO:0007669"/>
    <property type="project" value="InterPro"/>
</dbReference>
<evidence type="ECO:0000256" key="4">
    <source>
        <dbReference type="ARBA" id="ARBA00022475"/>
    </source>
</evidence>
<comment type="subcellular location">
    <subcellularLocation>
        <location evidence="2">Cell membrane</location>
        <topology evidence="2">Multi-pass membrane protein</topology>
    </subcellularLocation>
</comment>
<dbReference type="PROSITE" id="PS50109">
    <property type="entry name" value="HIS_KIN"/>
    <property type="match status" value="1"/>
</dbReference>
<feature type="domain" description="Histidine kinase" evidence="13">
    <location>
        <begin position="483"/>
        <end position="588"/>
    </location>
</feature>
<reference evidence="15 16" key="1">
    <citation type="journal article" date="2009" name="Int. J. Syst. Evol. Microbiol.">
        <title>Paenibacillus contaminans sp. nov., isolated from a contaminated laboratory plate.</title>
        <authorList>
            <person name="Chou J.H."/>
            <person name="Lee J.H."/>
            <person name="Lin M.C."/>
            <person name="Chang P.S."/>
            <person name="Arun A.B."/>
            <person name="Young C.C."/>
            <person name="Chen W.M."/>
        </authorList>
    </citation>
    <scope>NUCLEOTIDE SEQUENCE [LARGE SCALE GENOMIC DNA]</scope>
    <source>
        <strain evidence="15 16">CKOBP-6</strain>
    </source>
</reference>
<evidence type="ECO:0000256" key="1">
    <source>
        <dbReference type="ARBA" id="ARBA00000085"/>
    </source>
</evidence>
<dbReference type="EMBL" id="QMFB01000006">
    <property type="protein sequence ID" value="RAV21044.1"/>
    <property type="molecule type" value="Genomic_DNA"/>
</dbReference>
<dbReference type="GO" id="GO:0005524">
    <property type="term" value="F:ATP binding"/>
    <property type="evidence" value="ECO:0007669"/>
    <property type="project" value="UniProtKB-KW"/>
</dbReference>
<dbReference type="GO" id="GO:0005886">
    <property type="term" value="C:plasma membrane"/>
    <property type="evidence" value="ECO:0007669"/>
    <property type="project" value="UniProtKB-SubCell"/>
</dbReference>
<evidence type="ECO:0000256" key="7">
    <source>
        <dbReference type="ARBA" id="ARBA00022741"/>
    </source>
</evidence>